<dbReference type="AlphaFoldDB" id="A0A067NHF8"/>
<name>A0A067NHF8_PLEO1</name>
<organism evidence="1 2">
    <name type="scientific">Pleurotus ostreatus (strain PC15)</name>
    <name type="common">Oyster mushroom</name>
    <dbReference type="NCBI Taxonomy" id="1137138"/>
    <lineage>
        <taxon>Eukaryota</taxon>
        <taxon>Fungi</taxon>
        <taxon>Dikarya</taxon>
        <taxon>Basidiomycota</taxon>
        <taxon>Agaricomycotina</taxon>
        <taxon>Agaricomycetes</taxon>
        <taxon>Agaricomycetidae</taxon>
        <taxon>Agaricales</taxon>
        <taxon>Pleurotineae</taxon>
        <taxon>Pleurotaceae</taxon>
        <taxon>Pleurotus</taxon>
    </lineage>
</organism>
<sequence>MIVNLTRRGTNWHRSEATNAPCDIFGGKKIQATASALPALPTLPLSLRPLRTTPAIDDGIDKLDVAKDACPAAFLRQAALTHTSHPTQLAFSLPTHSR</sequence>
<evidence type="ECO:0000313" key="2">
    <source>
        <dbReference type="Proteomes" id="UP000027073"/>
    </source>
</evidence>
<accession>A0A067NHF8</accession>
<dbReference type="Proteomes" id="UP000027073">
    <property type="component" value="Unassembled WGS sequence"/>
</dbReference>
<dbReference type="InParanoid" id="A0A067NHF8"/>
<gene>
    <name evidence="1" type="ORF">PLEOSDRAFT_162433</name>
</gene>
<proteinExistence type="predicted"/>
<dbReference type="EMBL" id="KL198012">
    <property type="protein sequence ID" value="KDQ23547.1"/>
    <property type="molecule type" value="Genomic_DNA"/>
</dbReference>
<evidence type="ECO:0000313" key="1">
    <source>
        <dbReference type="EMBL" id="KDQ23547.1"/>
    </source>
</evidence>
<protein>
    <submittedName>
        <fullName evidence="1">Uncharacterized protein</fullName>
    </submittedName>
</protein>
<reference evidence="2" key="1">
    <citation type="journal article" date="2014" name="Proc. Natl. Acad. Sci. U.S.A.">
        <title>Extensive sampling of basidiomycete genomes demonstrates inadequacy of the white-rot/brown-rot paradigm for wood decay fungi.</title>
        <authorList>
            <person name="Riley R."/>
            <person name="Salamov A.A."/>
            <person name="Brown D.W."/>
            <person name="Nagy L.G."/>
            <person name="Floudas D."/>
            <person name="Held B.W."/>
            <person name="Levasseur A."/>
            <person name="Lombard V."/>
            <person name="Morin E."/>
            <person name="Otillar R."/>
            <person name="Lindquist E.A."/>
            <person name="Sun H."/>
            <person name="LaButti K.M."/>
            <person name="Schmutz J."/>
            <person name="Jabbour D."/>
            <person name="Luo H."/>
            <person name="Baker S.E."/>
            <person name="Pisabarro A.G."/>
            <person name="Walton J.D."/>
            <person name="Blanchette R.A."/>
            <person name="Henrissat B."/>
            <person name="Martin F."/>
            <person name="Cullen D."/>
            <person name="Hibbett D.S."/>
            <person name="Grigoriev I.V."/>
        </authorList>
    </citation>
    <scope>NUCLEOTIDE SEQUENCE [LARGE SCALE GENOMIC DNA]</scope>
    <source>
        <strain evidence="2">PC15</strain>
    </source>
</reference>
<dbReference type="VEuPathDB" id="FungiDB:PLEOSDRAFT_162433"/>
<dbReference type="HOGENOM" id="CLU_2334525_0_0_1"/>